<reference evidence="2 3" key="1">
    <citation type="submission" date="2022-11" db="EMBL/GenBank/DDBJ databases">
        <title>Anaerobic phenanthrene biodegradation by a DNRA strain PheN6.</title>
        <authorList>
            <person name="Zhang Z."/>
        </authorList>
    </citation>
    <scope>NUCLEOTIDE SEQUENCE [LARGE SCALE GENOMIC DNA]</scope>
    <source>
        <strain evidence="2 3">PheN6</strain>
    </source>
</reference>
<organism evidence="2 3">
    <name type="scientific">Intrasporangium calvum</name>
    <dbReference type="NCBI Taxonomy" id="53358"/>
    <lineage>
        <taxon>Bacteria</taxon>
        <taxon>Bacillati</taxon>
        <taxon>Actinomycetota</taxon>
        <taxon>Actinomycetes</taxon>
        <taxon>Micrococcales</taxon>
        <taxon>Intrasporangiaceae</taxon>
        <taxon>Intrasporangium</taxon>
    </lineage>
</organism>
<name>A0ABT5GLK2_9MICO</name>
<accession>A0ABT5GLK2</accession>
<sequence length="381" mass="37870">MKGSTSRNFQYGLGGVVVGCLLGIVGASFWAASPGEAAAARAVPTLPVPSATVTEQVLRDNVVAPCSSAMSTLNVSSPQVSSGRYVVTSLGVSSGQRVVTGQLLGAVSGEPLVAFTTKIPLYRDLSLGDTGPDVLALESALKGVRAVKTADSRLDGAAVAALDRLYARGGPPGRGGFRLANSVSVPPKSVVQSVSVQVGQIVDAEAPLMTIAAGDPALMCTVPAGTKVSAGETVSLEGSAEPIPAEVLSVEPAPEGEVGLRVRVGPLAADASTLASATVSIPVAATARPVLAVPLGALYAAPDGSFAVRRLKGATAEAVPVTIGLVAAGWVEVRNASLRAGEVVQVQGRTVGENPPAGAGSGNQPPASQPPANEPTPSGKS</sequence>
<evidence type="ECO:0000313" key="3">
    <source>
        <dbReference type="Proteomes" id="UP001150259"/>
    </source>
</evidence>
<dbReference type="EMBL" id="JAPFQL010000109">
    <property type="protein sequence ID" value="MDC5699118.1"/>
    <property type="molecule type" value="Genomic_DNA"/>
</dbReference>
<proteinExistence type="predicted"/>
<evidence type="ECO:0000256" key="1">
    <source>
        <dbReference type="SAM" id="MobiDB-lite"/>
    </source>
</evidence>
<gene>
    <name evidence="2" type="ORF">OO014_17855</name>
</gene>
<keyword evidence="3" id="KW-1185">Reference proteome</keyword>
<feature type="region of interest" description="Disordered" evidence="1">
    <location>
        <begin position="347"/>
        <end position="381"/>
    </location>
</feature>
<comment type="caution">
    <text evidence="2">The sequence shown here is derived from an EMBL/GenBank/DDBJ whole genome shotgun (WGS) entry which is preliminary data.</text>
</comment>
<protein>
    <recommendedName>
        <fullName evidence="4">Efflux transporter, RND family, MFP subunit</fullName>
    </recommendedName>
</protein>
<dbReference type="Proteomes" id="UP001150259">
    <property type="component" value="Unassembled WGS sequence"/>
</dbReference>
<evidence type="ECO:0008006" key="4">
    <source>
        <dbReference type="Google" id="ProtNLM"/>
    </source>
</evidence>
<dbReference type="PROSITE" id="PS51257">
    <property type="entry name" value="PROKAR_LIPOPROTEIN"/>
    <property type="match status" value="1"/>
</dbReference>
<evidence type="ECO:0000313" key="2">
    <source>
        <dbReference type="EMBL" id="MDC5699118.1"/>
    </source>
</evidence>
<dbReference type="RefSeq" id="WP_272463677.1">
    <property type="nucleotide sequence ID" value="NZ_JAPFQL010000109.1"/>
</dbReference>
<dbReference type="Gene3D" id="2.40.420.20">
    <property type="match status" value="1"/>
</dbReference>